<dbReference type="NCBIfam" id="TIGR02401">
    <property type="entry name" value="trehalose_TreY"/>
    <property type="match status" value="1"/>
</dbReference>
<feature type="region of interest" description="Disordered" evidence="1">
    <location>
        <begin position="348"/>
        <end position="370"/>
    </location>
</feature>
<accession>A0ABQ5ZNP3</accession>
<protein>
    <submittedName>
        <fullName evidence="3">Maltooligosyl trehalose synthase</fullName>
    </submittedName>
</protein>
<dbReference type="InterPro" id="IPR017853">
    <property type="entry name" value="GH"/>
</dbReference>
<dbReference type="PANTHER" id="PTHR10357:SF216">
    <property type="entry name" value="MALTOOLIGOSYL TREHALOSE SYNTHASE-RELATED"/>
    <property type="match status" value="1"/>
</dbReference>
<gene>
    <name evidence="3" type="ORF">GCM10007923_45870</name>
</gene>
<dbReference type="Gene3D" id="3.20.20.80">
    <property type="entry name" value="Glycosidases"/>
    <property type="match status" value="1"/>
</dbReference>
<organism evidence="3 4">
    <name type="scientific">Shinella yambaruensis</name>
    <dbReference type="NCBI Taxonomy" id="415996"/>
    <lineage>
        <taxon>Bacteria</taxon>
        <taxon>Pseudomonadati</taxon>
        <taxon>Pseudomonadota</taxon>
        <taxon>Alphaproteobacteria</taxon>
        <taxon>Hyphomicrobiales</taxon>
        <taxon>Rhizobiaceae</taxon>
        <taxon>Shinella</taxon>
    </lineage>
</organism>
<evidence type="ECO:0000259" key="2">
    <source>
        <dbReference type="SMART" id="SM00642"/>
    </source>
</evidence>
<evidence type="ECO:0000256" key="1">
    <source>
        <dbReference type="SAM" id="MobiDB-lite"/>
    </source>
</evidence>
<proteinExistence type="predicted"/>
<feature type="domain" description="Glycosyl hydrolase family 13 catalytic" evidence="2">
    <location>
        <begin position="6"/>
        <end position="454"/>
    </location>
</feature>
<dbReference type="Pfam" id="PF00128">
    <property type="entry name" value="Alpha-amylase"/>
    <property type="match status" value="1"/>
</dbReference>
<dbReference type="Gene3D" id="3.30.1590.10">
    <property type="entry name" value="Maltooligosyl trehalose synthase, domain 2"/>
    <property type="match status" value="1"/>
</dbReference>
<reference evidence="4" key="1">
    <citation type="journal article" date="2019" name="Int. J. Syst. Evol. Microbiol.">
        <title>The Global Catalogue of Microorganisms (GCM) 10K type strain sequencing project: providing services to taxonomists for standard genome sequencing and annotation.</title>
        <authorList>
            <consortium name="The Broad Institute Genomics Platform"/>
            <consortium name="The Broad Institute Genome Sequencing Center for Infectious Disease"/>
            <person name="Wu L."/>
            <person name="Ma J."/>
        </authorList>
    </citation>
    <scope>NUCLEOTIDE SEQUENCE [LARGE SCALE GENOMIC DNA]</scope>
    <source>
        <strain evidence="4">NBRC 102122</strain>
    </source>
</reference>
<dbReference type="InterPro" id="IPR013797">
    <property type="entry name" value="Maltooligo_trehalose_synth_4"/>
</dbReference>
<name>A0ABQ5ZNP3_9HYPH</name>
<evidence type="ECO:0000313" key="3">
    <source>
        <dbReference type="EMBL" id="GLR53372.1"/>
    </source>
</evidence>
<dbReference type="PANTHER" id="PTHR10357">
    <property type="entry name" value="ALPHA-AMYLASE FAMILY MEMBER"/>
    <property type="match status" value="1"/>
</dbReference>
<dbReference type="SMART" id="SM00642">
    <property type="entry name" value="Aamy"/>
    <property type="match status" value="1"/>
</dbReference>
<keyword evidence="4" id="KW-1185">Reference proteome</keyword>
<evidence type="ECO:0000313" key="4">
    <source>
        <dbReference type="Proteomes" id="UP001156702"/>
    </source>
</evidence>
<dbReference type="Gene3D" id="1.10.150.200">
    <property type="entry name" value="Maltooligosyl trehalose synthase, domain 3"/>
    <property type="match status" value="1"/>
</dbReference>
<dbReference type="RefSeq" id="WP_263194210.1">
    <property type="nucleotide sequence ID" value="NZ_BSOP01000039.1"/>
</dbReference>
<dbReference type="Gene3D" id="1.10.10.470">
    <property type="entry name" value="Maltooligosyl trehalose synthase, domain 4"/>
    <property type="match status" value="1"/>
</dbReference>
<sequence>MTRPSSTYRLQFRNGMDFGRARQLVPYLQHLGISHLHASPVMTVVTGSSNGHDIVDPNAIDPALGGLDGLRRLAGDLKARGLGLVLDIAPNHMAASLENAWWHSVVTWGEQSLFSRHFDIDWSKKLALPVLEKDFATEVANGAIRLALDPERDILALHYRGSFYPLHPETYRQALAAYEELLLVTAPAAAFEGAAALAGPLAFLDEQEVVARMLAEISRDPGRITAIHAAQPWRLVERKTAHRPAGDRRLCGSAELVRLRLEDARVFDDSHRLVLDLVREGTVDGLAILHIDGFADPHAYLQRLRAAVGSAYLIVDKHLAGSEQLAAEWPVHGTTGGEIITALTDMMASHPHQASSPPDGSPRTETAREAGKRQIFGTELEGEAARLTLLAKALADQSHADLSRSALAEAIRALIVALPVARTYATATHVSERDREIIATARQQAQEDNRPEVREAIDFIWELLADDRIPATLAGCAEFRARFQQLSGCVAAGAPDDLLFSRENAGRPSEPADGPAAFHAVMRARAETMPHGLSAISPSGVAYGGDARARLHALAEAPDRWHAARQRWSALGAEMVRNPAGRAAPEPDTERLLHNAIAALWPVTGLQDTAAIRSLAADLEIFIRSEGQVSPHGYASAGNPARALAGVIEGLFGNDAFLRELDATLSPFVDAGLMNSLAQTLIKLTMPGIPDIRQGSERGDFSLRQAGARMFDTPSHVMPEKPAATRASFASYKQWLVATVLAVRAKDPDGPFAGPYLPLDLSDGGAQALAFLRGAPQAFAITVVPHHTFGKTPPGSLRLTEDAMRGISITIPDRFYGQTARSVLDDRRLVLGSGMPLAEALAGEPVALFVSA</sequence>
<dbReference type="Proteomes" id="UP001156702">
    <property type="component" value="Unassembled WGS sequence"/>
</dbReference>
<dbReference type="EMBL" id="BSOP01000039">
    <property type="protein sequence ID" value="GLR53372.1"/>
    <property type="molecule type" value="Genomic_DNA"/>
</dbReference>
<dbReference type="InterPro" id="IPR006047">
    <property type="entry name" value="GH13_cat_dom"/>
</dbReference>
<dbReference type="SUPFAM" id="SSF51445">
    <property type="entry name" value="(Trans)glycosidases"/>
    <property type="match status" value="1"/>
</dbReference>
<dbReference type="InterPro" id="IPR012767">
    <property type="entry name" value="Trehalose_TreY"/>
</dbReference>
<comment type="caution">
    <text evidence="3">The sequence shown here is derived from an EMBL/GenBank/DDBJ whole genome shotgun (WGS) entry which is preliminary data.</text>
</comment>